<dbReference type="Gene3D" id="3.40.50.10490">
    <property type="entry name" value="Glucose-6-phosphate isomerase like protein, domain 1"/>
    <property type="match status" value="1"/>
</dbReference>
<feature type="domain" description="HTH rpiR-type" evidence="4">
    <location>
        <begin position="6"/>
        <end position="82"/>
    </location>
</feature>
<name>A0AAE3IUV7_9BACI</name>
<evidence type="ECO:0000256" key="2">
    <source>
        <dbReference type="ARBA" id="ARBA00023125"/>
    </source>
</evidence>
<dbReference type="CDD" id="cd05013">
    <property type="entry name" value="SIS_RpiR"/>
    <property type="match status" value="1"/>
</dbReference>
<dbReference type="PROSITE" id="PS51464">
    <property type="entry name" value="SIS"/>
    <property type="match status" value="1"/>
</dbReference>
<proteinExistence type="predicted"/>
<organism evidence="6 7">
    <name type="scientific">Perspicuibacillus lycopersici</name>
    <dbReference type="NCBI Taxonomy" id="1325689"/>
    <lineage>
        <taxon>Bacteria</taxon>
        <taxon>Bacillati</taxon>
        <taxon>Bacillota</taxon>
        <taxon>Bacilli</taxon>
        <taxon>Bacillales</taxon>
        <taxon>Bacillaceae</taxon>
        <taxon>Perspicuibacillus</taxon>
    </lineage>
</organism>
<keyword evidence="1" id="KW-0805">Transcription regulation</keyword>
<evidence type="ECO:0000256" key="3">
    <source>
        <dbReference type="ARBA" id="ARBA00023163"/>
    </source>
</evidence>
<keyword evidence="7" id="KW-1185">Reference proteome</keyword>
<dbReference type="Pfam" id="PF01380">
    <property type="entry name" value="SIS"/>
    <property type="match status" value="1"/>
</dbReference>
<keyword evidence="2" id="KW-0238">DNA-binding</keyword>
<dbReference type="InterPro" id="IPR035472">
    <property type="entry name" value="RpiR-like_SIS"/>
</dbReference>
<dbReference type="PROSITE" id="PS51071">
    <property type="entry name" value="HTH_RPIR"/>
    <property type="match status" value="1"/>
</dbReference>
<dbReference type="InterPro" id="IPR000281">
    <property type="entry name" value="HTH_RpiR"/>
</dbReference>
<gene>
    <name evidence="6" type="ORF">OEV98_15925</name>
</gene>
<dbReference type="GO" id="GO:1901135">
    <property type="term" value="P:carbohydrate derivative metabolic process"/>
    <property type="evidence" value="ECO:0007669"/>
    <property type="project" value="InterPro"/>
</dbReference>
<dbReference type="Proteomes" id="UP001209318">
    <property type="component" value="Unassembled WGS sequence"/>
</dbReference>
<evidence type="ECO:0000313" key="7">
    <source>
        <dbReference type="Proteomes" id="UP001209318"/>
    </source>
</evidence>
<evidence type="ECO:0000259" key="5">
    <source>
        <dbReference type="PROSITE" id="PS51464"/>
    </source>
</evidence>
<dbReference type="GO" id="GO:0003677">
    <property type="term" value="F:DNA binding"/>
    <property type="evidence" value="ECO:0007669"/>
    <property type="project" value="UniProtKB-KW"/>
</dbReference>
<dbReference type="AlphaFoldDB" id="A0AAE3IUV7"/>
<comment type="caution">
    <text evidence="6">The sequence shown here is derived from an EMBL/GenBank/DDBJ whole genome shotgun (WGS) entry which is preliminary data.</text>
</comment>
<dbReference type="InterPro" id="IPR046348">
    <property type="entry name" value="SIS_dom_sf"/>
</dbReference>
<dbReference type="GO" id="GO:0003700">
    <property type="term" value="F:DNA-binding transcription factor activity"/>
    <property type="evidence" value="ECO:0007669"/>
    <property type="project" value="InterPro"/>
</dbReference>
<dbReference type="Gene3D" id="1.10.10.10">
    <property type="entry name" value="Winged helix-like DNA-binding domain superfamily/Winged helix DNA-binding domain"/>
    <property type="match status" value="1"/>
</dbReference>
<keyword evidence="3" id="KW-0804">Transcription</keyword>
<accession>A0AAE3IUV7</accession>
<dbReference type="GO" id="GO:0097367">
    <property type="term" value="F:carbohydrate derivative binding"/>
    <property type="evidence" value="ECO:0007669"/>
    <property type="project" value="InterPro"/>
</dbReference>
<dbReference type="SUPFAM" id="SSF46689">
    <property type="entry name" value="Homeodomain-like"/>
    <property type="match status" value="1"/>
</dbReference>
<evidence type="ECO:0000313" key="6">
    <source>
        <dbReference type="EMBL" id="MCU9615023.1"/>
    </source>
</evidence>
<feature type="domain" description="SIS" evidence="5">
    <location>
        <begin position="126"/>
        <end position="266"/>
    </location>
</feature>
<dbReference type="EMBL" id="JAOUSF010000006">
    <property type="protein sequence ID" value="MCU9615023.1"/>
    <property type="molecule type" value="Genomic_DNA"/>
</dbReference>
<dbReference type="InterPro" id="IPR047640">
    <property type="entry name" value="RpiR-like"/>
</dbReference>
<dbReference type="InterPro" id="IPR009057">
    <property type="entry name" value="Homeodomain-like_sf"/>
</dbReference>
<dbReference type="InterPro" id="IPR036388">
    <property type="entry name" value="WH-like_DNA-bd_sf"/>
</dbReference>
<evidence type="ECO:0000256" key="1">
    <source>
        <dbReference type="ARBA" id="ARBA00023015"/>
    </source>
</evidence>
<sequence length="284" mass="31957">MTTDNPYCLAKIKTHYTFLSDKEKIVADFVLENPKEIIHTTINEMAEDLKIAESTIFRFCKKIGFKGFQAFKIALAADIVTPITDIHENIKEEDDYRTITEKVFRSNIKTLEDTLQVFHGEAFHQTVQSVTEANRVEFFGVGGSAIIAMDAYHKFIRTGIPVNANLDIHIQLMSASQLKENDLAIFISHSGSTNDTLELLKVVKANGVKTIGITSYMKSPLSQAVDIPLYTVSEETEYRAEALSSRYAQLSILDAIYVNVMLARKDKGKESLQKIRKVISIQKI</sequence>
<dbReference type="InterPro" id="IPR001347">
    <property type="entry name" value="SIS_dom"/>
</dbReference>
<dbReference type="PANTHER" id="PTHR30514:SF10">
    <property type="entry name" value="MURR_RPIR FAMILY TRANSCRIPTIONAL REGULATOR"/>
    <property type="match status" value="1"/>
</dbReference>
<dbReference type="Pfam" id="PF01418">
    <property type="entry name" value="HTH_6"/>
    <property type="match status" value="1"/>
</dbReference>
<reference evidence="6" key="1">
    <citation type="submission" date="2022-10" db="EMBL/GenBank/DDBJ databases">
        <title>Description of Fervidibacillus gen. nov. in the family Fervidibacillaceae fam. nov. with two species, Fervidibacillus albus sp. nov., and Fervidibacillus halotolerans sp. nov., isolated from tidal flat sediments.</title>
        <authorList>
            <person name="Kwon K.K."/>
            <person name="Yang S.-H."/>
        </authorList>
    </citation>
    <scope>NUCLEOTIDE SEQUENCE</scope>
    <source>
        <strain evidence="6">JCM 19140</strain>
    </source>
</reference>
<evidence type="ECO:0000259" key="4">
    <source>
        <dbReference type="PROSITE" id="PS51071"/>
    </source>
</evidence>
<dbReference type="RefSeq" id="WP_263074344.1">
    <property type="nucleotide sequence ID" value="NZ_JAOUSF010000006.1"/>
</dbReference>
<dbReference type="SUPFAM" id="SSF53697">
    <property type="entry name" value="SIS domain"/>
    <property type="match status" value="1"/>
</dbReference>
<protein>
    <submittedName>
        <fullName evidence="6">MurR/RpiR family transcriptional regulator</fullName>
    </submittedName>
</protein>
<dbReference type="PANTHER" id="PTHR30514">
    <property type="entry name" value="GLUCOKINASE"/>
    <property type="match status" value="1"/>
</dbReference>